<organism evidence="1 2">
    <name type="scientific">Plakobranchus ocellatus</name>
    <dbReference type="NCBI Taxonomy" id="259542"/>
    <lineage>
        <taxon>Eukaryota</taxon>
        <taxon>Metazoa</taxon>
        <taxon>Spiralia</taxon>
        <taxon>Lophotrochozoa</taxon>
        <taxon>Mollusca</taxon>
        <taxon>Gastropoda</taxon>
        <taxon>Heterobranchia</taxon>
        <taxon>Euthyneura</taxon>
        <taxon>Panpulmonata</taxon>
        <taxon>Sacoglossa</taxon>
        <taxon>Placobranchoidea</taxon>
        <taxon>Plakobranchidae</taxon>
        <taxon>Plakobranchus</taxon>
    </lineage>
</organism>
<gene>
    <name evidence="1" type="ORF">PoB_004167500</name>
</gene>
<protein>
    <submittedName>
        <fullName evidence="1">Uncharacterized protein</fullName>
    </submittedName>
</protein>
<name>A0AAV4B6K1_9GAST</name>
<comment type="caution">
    <text evidence="1">The sequence shown here is derived from an EMBL/GenBank/DDBJ whole genome shotgun (WGS) entry which is preliminary data.</text>
</comment>
<keyword evidence="2" id="KW-1185">Reference proteome</keyword>
<reference evidence="1 2" key="1">
    <citation type="journal article" date="2021" name="Elife">
        <title>Chloroplast acquisition without the gene transfer in kleptoplastic sea slugs, Plakobranchus ocellatus.</title>
        <authorList>
            <person name="Maeda T."/>
            <person name="Takahashi S."/>
            <person name="Yoshida T."/>
            <person name="Shimamura S."/>
            <person name="Takaki Y."/>
            <person name="Nagai Y."/>
            <person name="Toyoda A."/>
            <person name="Suzuki Y."/>
            <person name="Arimoto A."/>
            <person name="Ishii H."/>
            <person name="Satoh N."/>
            <person name="Nishiyama T."/>
            <person name="Hasebe M."/>
            <person name="Maruyama T."/>
            <person name="Minagawa J."/>
            <person name="Obokata J."/>
            <person name="Shigenobu S."/>
        </authorList>
    </citation>
    <scope>NUCLEOTIDE SEQUENCE [LARGE SCALE GENOMIC DNA]</scope>
</reference>
<evidence type="ECO:0000313" key="1">
    <source>
        <dbReference type="EMBL" id="GFO15170.1"/>
    </source>
</evidence>
<proteinExistence type="predicted"/>
<accession>A0AAV4B6K1</accession>
<dbReference type="AlphaFoldDB" id="A0AAV4B6K1"/>
<sequence>MEDADKVERKCGSHNVYKGPINGTIPNIGHSRINLEIDPADLVVTIELSEHCEKHKQFCTWVNIKVEKHQCGRNESSDGPVDRE</sequence>
<evidence type="ECO:0000313" key="2">
    <source>
        <dbReference type="Proteomes" id="UP000735302"/>
    </source>
</evidence>
<dbReference type="EMBL" id="BLXT01004603">
    <property type="protein sequence ID" value="GFO15170.1"/>
    <property type="molecule type" value="Genomic_DNA"/>
</dbReference>
<dbReference type="Proteomes" id="UP000735302">
    <property type="component" value="Unassembled WGS sequence"/>
</dbReference>